<dbReference type="OrthoDB" id="1803206at2"/>
<evidence type="ECO:0000313" key="2">
    <source>
        <dbReference type="EMBL" id="SFR13537.1"/>
    </source>
</evidence>
<dbReference type="RefSeq" id="WP_092486069.1">
    <property type="nucleotide sequence ID" value="NZ_FOYM01000028.1"/>
</dbReference>
<dbReference type="AlphaFoldDB" id="A0A1I6E7A3"/>
<accession>A0A1I6E7A3</accession>
<evidence type="ECO:0008006" key="4">
    <source>
        <dbReference type="Google" id="ProtNLM"/>
    </source>
</evidence>
<dbReference type="EMBL" id="FOYM01000028">
    <property type="protein sequence ID" value="SFR13537.1"/>
    <property type="molecule type" value="Genomic_DNA"/>
</dbReference>
<sequence length="481" mass="54628">MDGLPGKKKILGYFAILFFLTLITLFFALEFRYLKRIMDENEANIQQIVQGEVNSYLEELQFQTESAAGHIIKQQALSSPDILTNIAQQDPRITAIYLLDGRGNVLKSTGGKKDLVLHQAALRNVREAYPYIYGIHDNEQVDELGVAVPLTGYEGPLTFMVVTYDINDYKNKIILNYNTDKFKVALIDSGGHPAVWPFAQESFERFVSDRKSFKAQNAQYAVSRIDLENTNLQAYFFSKYNYFDAYRIITIMLLLFALYFLIYQFILELLNINNINAYFENIDFNIFNNLKEGIIIANKFNKIVYTNHVVHEIFHEKEIVFKKTELKDLIGPLDDPDTRVTLKKANQLLEIISSPIFKNGKLLGSLVVIGFSHEKEKLCGNALGKIVEMLPDGVVFVDKDNKIVTFNMMARYYLGNIQTEKNIDEVNAELATLIENNIGSSSPSRAALSYGGILCELIPVYDTSGFYSGMVLFLKDRAGSE</sequence>
<protein>
    <recommendedName>
        <fullName evidence="4">PAS domain-containing protein</fullName>
    </recommendedName>
</protein>
<feature type="transmembrane region" description="Helical" evidence="1">
    <location>
        <begin position="12"/>
        <end position="29"/>
    </location>
</feature>
<feature type="transmembrane region" description="Helical" evidence="1">
    <location>
        <begin position="245"/>
        <end position="266"/>
    </location>
</feature>
<reference evidence="3" key="1">
    <citation type="submission" date="2016-10" db="EMBL/GenBank/DDBJ databases">
        <authorList>
            <person name="Varghese N."/>
            <person name="Submissions S."/>
        </authorList>
    </citation>
    <scope>NUCLEOTIDE SEQUENCE [LARGE SCALE GENOMIC DNA]</scope>
    <source>
        <strain evidence="3">DSM 3669</strain>
    </source>
</reference>
<keyword evidence="1" id="KW-0472">Membrane</keyword>
<dbReference type="Proteomes" id="UP000199584">
    <property type="component" value="Unassembled WGS sequence"/>
</dbReference>
<keyword evidence="1" id="KW-0812">Transmembrane</keyword>
<gene>
    <name evidence="2" type="ORF">SAMN05660706_12821</name>
</gene>
<name>A0A1I6E7A3_9FIRM</name>
<proteinExistence type="predicted"/>
<organism evidence="2 3">
    <name type="scientific">Desulfoscipio geothermicus DSM 3669</name>
    <dbReference type="NCBI Taxonomy" id="1121426"/>
    <lineage>
        <taxon>Bacteria</taxon>
        <taxon>Bacillati</taxon>
        <taxon>Bacillota</taxon>
        <taxon>Clostridia</taxon>
        <taxon>Eubacteriales</taxon>
        <taxon>Desulfallaceae</taxon>
        <taxon>Desulfoscipio</taxon>
    </lineage>
</organism>
<evidence type="ECO:0000313" key="3">
    <source>
        <dbReference type="Proteomes" id="UP000199584"/>
    </source>
</evidence>
<dbReference type="STRING" id="39060.SAMN05660706_12821"/>
<keyword evidence="1" id="KW-1133">Transmembrane helix</keyword>
<keyword evidence="3" id="KW-1185">Reference proteome</keyword>
<evidence type="ECO:0000256" key="1">
    <source>
        <dbReference type="SAM" id="Phobius"/>
    </source>
</evidence>